<dbReference type="OrthoDB" id="4585232at2759"/>
<proteinExistence type="predicted"/>
<evidence type="ECO:0000313" key="2">
    <source>
        <dbReference type="Proteomes" id="UP000664534"/>
    </source>
</evidence>
<comment type="caution">
    <text evidence="1">The sequence shown here is derived from an EMBL/GenBank/DDBJ whole genome shotgun (WGS) entry which is preliminary data.</text>
</comment>
<accession>A0A8H3IRW0</accession>
<gene>
    <name evidence="1" type="ORF">IMSHALPRED_006380</name>
</gene>
<protein>
    <submittedName>
        <fullName evidence="1">Uncharacterized protein</fullName>
    </submittedName>
</protein>
<evidence type="ECO:0000313" key="1">
    <source>
        <dbReference type="EMBL" id="CAF9925115.1"/>
    </source>
</evidence>
<organism evidence="1 2">
    <name type="scientific">Imshaugia aleurites</name>
    <dbReference type="NCBI Taxonomy" id="172621"/>
    <lineage>
        <taxon>Eukaryota</taxon>
        <taxon>Fungi</taxon>
        <taxon>Dikarya</taxon>
        <taxon>Ascomycota</taxon>
        <taxon>Pezizomycotina</taxon>
        <taxon>Lecanoromycetes</taxon>
        <taxon>OSLEUM clade</taxon>
        <taxon>Lecanoromycetidae</taxon>
        <taxon>Lecanorales</taxon>
        <taxon>Lecanorineae</taxon>
        <taxon>Parmeliaceae</taxon>
        <taxon>Imshaugia</taxon>
    </lineage>
</organism>
<dbReference type="EMBL" id="CAJPDT010000038">
    <property type="protein sequence ID" value="CAF9925115.1"/>
    <property type="molecule type" value="Genomic_DNA"/>
</dbReference>
<reference evidence="1" key="1">
    <citation type="submission" date="2021-03" db="EMBL/GenBank/DDBJ databases">
        <authorList>
            <person name="Tagirdzhanova G."/>
        </authorList>
    </citation>
    <scope>NUCLEOTIDE SEQUENCE</scope>
</reference>
<name>A0A8H3IRW0_9LECA</name>
<dbReference type="Gene3D" id="3.40.390.10">
    <property type="entry name" value="Collagenase (Catalytic Domain)"/>
    <property type="match status" value="1"/>
</dbReference>
<sequence>MTYWVDQSCPDRARWNEAIITEAIRMVTSTYSRNGRAADDPTFQSSFRAVFGAQQDDDHDYRTPGNFWGTPFQIVEYISGSISLLTPASNQVSSNIRVYCDYDPMVSTSDPNARWKLVPDRVGDPTPNSQKTLGVDQEWYDQINYMRRNTMTLGCQSVRPGRTTIMETFGSPIINLNGYNAPNDLPYYRSVISLCPTVFNRRLSPMVSYQDVPQNTAFGAIPNGLRNRYFNWPLSTAFAHELRHCGPFSLLDSAGPYSYGWLNITKMTTYNGLSNADSHMWLDILAELESRQYKLNPNAPVSEGALVYDASIS</sequence>
<keyword evidence="2" id="KW-1185">Reference proteome</keyword>
<dbReference type="AlphaFoldDB" id="A0A8H3IRW0"/>
<dbReference type="GO" id="GO:0008237">
    <property type="term" value="F:metallopeptidase activity"/>
    <property type="evidence" value="ECO:0007669"/>
    <property type="project" value="InterPro"/>
</dbReference>
<dbReference type="InterPro" id="IPR024079">
    <property type="entry name" value="MetalloPept_cat_dom_sf"/>
</dbReference>
<dbReference type="Proteomes" id="UP000664534">
    <property type="component" value="Unassembled WGS sequence"/>
</dbReference>